<comment type="caution">
    <text evidence="2">The sequence shown here is derived from an EMBL/GenBank/DDBJ whole genome shotgun (WGS) entry which is preliminary data.</text>
</comment>
<evidence type="ECO:0000313" key="2">
    <source>
        <dbReference type="EMBL" id="KAK3357987.1"/>
    </source>
</evidence>
<gene>
    <name evidence="2" type="ORF">B0T25DRAFT_567233</name>
</gene>
<feature type="compositionally biased region" description="Acidic residues" evidence="1">
    <location>
        <begin position="91"/>
        <end position="101"/>
    </location>
</feature>
<dbReference type="Proteomes" id="UP001275084">
    <property type="component" value="Unassembled WGS sequence"/>
</dbReference>
<feature type="compositionally biased region" description="Basic and acidic residues" evidence="1">
    <location>
        <begin position="109"/>
        <end position="119"/>
    </location>
</feature>
<reference evidence="2" key="1">
    <citation type="journal article" date="2023" name="Mol. Phylogenet. Evol.">
        <title>Genome-scale phylogeny and comparative genomics of the fungal order Sordariales.</title>
        <authorList>
            <person name="Hensen N."/>
            <person name="Bonometti L."/>
            <person name="Westerberg I."/>
            <person name="Brannstrom I.O."/>
            <person name="Guillou S."/>
            <person name="Cros-Aarteil S."/>
            <person name="Calhoun S."/>
            <person name="Haridas S."/>
            <person name="Kuo A."/>
            <person name="Mondo S."/>
            <person name="Pangilinan J."/>
            <person name="Riley R."/>
            <person name="LaButti K."/>
            <person name="Andreopoulos B."/>
            <person name="Lipzen A."/>
            <person name="Chen C."/>
            <person name="Yan M."/>
            <person name="Daum C."/>
            <person name="Ng V."/>
            <person name="Clum A."/>
            <person name="Steindorff A."/>
            <person name="Ohm R.A."/>
            <person name="Martin F."/>
            <person name="Silar P."/>
            <person name="Natvig D.O."/>
            <person name="Lalanne C."/>
            <person name="Gautier V."/>
            <person name="Ament-Velasquez S.L."/>
            <person name="Kruys A."/>
            <person name="Hutchinson M.I."/>
            <person name="Powell A.J."/>
            <person name="Barry K."/>
            <person name="Miller A.N."/>
            <person name="Grigoriev I.V."/>
            <person name="Debuchy R."/>
            <person name="Gladieux P."/>
            <person name="Hiltunen Thoren M."/>
            <person name="Johannesson H."/>
        </authorList>
    </citation>
    <scope>NUCLEOTIDE SEQUENCE</scope>
    <source>
        <strain evidence="2">CBS 955.72</strain>
    </source>
</reference>
<protein>
    <recommendedName>
        <fullName evidence="4">RING-type domain-containing protein</fullName>
    </recommendedName>
</protein>
<keyword evidence="3" id="KW-1185">Reference proteome</keyword>
<feature type="region of interest" description="Disordered" evidence="1">
    <location>
        <begin position="85"/>
        <end position="136"/>
    </location>
</feature>
<evidence type="ECO:0008006" key="4">
    <source>
        <dbReference type="Google" id="ProtNLM"/>
    </source>
</evidence>
<dbReference type="AlphaFoldDB" id="A0AAJ0MGR8"/>
<evidence type="ECO:0000313" key="3">
    <source>
        <dbReference type="Proteomes" id="UP001275084"/>
    </source>
</evidence>
<name>A0AAJ0MGR8_9PEZI</name>
<feature type="compositionally biased region" description="Polar residues" evidence="1">
    <location>
        <begin position="127"/>
        <end position="136"/>
    </location>
</feature>
<sequence length="374" mass="42669">MSCKNILDSGLVFQKQQVSFRADRPQDNTTNKTQQDNFFDKMQQGNFHHGIQPFGAPRVYESDSSSDSRLQALPYNPHRYAVEELSRAESDAEDKSDEDDLYTSFVPDSEDRQTARDEGLPGEPLNSEVNFDTSGPSGQPFWPRLRDYLRLDDESRQMYTPPSPACIICDKRLAIPSIAPYNVWPVRLPLPRGEPYAGWEVALVLPCGDMVGRDCWIEIDGEAKARIVPAQCPTCNMEMVFSSCGHKAEPSVLEFDWRPSSALDLVPWTLPEDGRVLDRCHRCKIENPRSPVMPSFAELADPDEREVEVEVIDHSTESQFSTNQWAYDWEDAPTWNGSLSRRNPCLHREDRIEHAGDFADECTDRLRRRLGWPS</sequence>
<reference evidence="2" key="2">
    <citation type="submission" date="2023-06" db="EMBL/GenBank/DDBJ databases">
        <authorList>
            <consortium name="Lawrence Berkeley National Laboratory"/>
            <person name="Haridas S."/>
            <person name="Hensen N."/>
            <person name="Bonometti L."/>
            <person name="Westerberg I."/>
            <person name="Brannstrom I.O."/>
            <person name="Guillou S."/>
            <person name="Cros-Aarteil S."/>
            <person name="Calhoun S."/>
            <person name="Kuo A."/>
            <person name="Mondo S."/>
            <person name="Pangilinan J."/>
            <person name="Riley R."/>
            <person name="Labutti K."/>
            <person name="Andreopoulos B."/>
            <person name="Lipzen A."/>
            <person name="Chen C."/>
            <person name="Yanf M."/>
            <person name="Daum C."/>
            <person name="Ng V."/>
            <person name="Clum A."/>
            <person name="Steindorff A."/>
            <person name="Ohm R."/>
            <person name="Martin F."/>
            <person name="Silar P."/>
            <person name="Natvig D."/>
            <person name="Lalanne C."/>
            <person name="Gautier V."/>
            <person name="Ament-Velasquez S.L."/>
            <person name="Kruys A."/>
            <person name="Hutchinson M.I."/>
            <person name="Powell A.J."/>
            <person name="Barry K."/>
            <person name="Miller A.N."/>
            <person name="Grigoriev I.V."/>
            <person name="Debuchy R."/>
            <person name="Gladieux P."/>
            <person name="Thoren M.H."/>
            <person name="Johannesson H."/>
        </authorList>
    </citation>
    <scope>NUCLEOTIDE SEQUENCE</scope>
    <source>
        <strain evidence="2">CBS 955.72</strain>
    </source>
</reference>
<evidence type="ECO:0000256" key="1">
    <source>
        <dbReference type="SAM" id="MobiDB-lite"/>
    </source>
</evidence>
<organism evidence="2 3">
    <name type="scientific">Lasiosphaeria hispida</name>
    <dbReference type="NCBI Taxonomy" id="260671"/>
    <lineage>
        <taxon>Eukaryota</taxon>
        <taxon>Fungi</taxon>
        <taxon>Dikarya</taxon>
        <taxon>Ascomycota</taxon>
        <taxon>Pezizomycotina</taxon>
        <taxon>Sordariomycetes</taxon>
        <taxon>Sordariomycetidae</taxon>
        <taxon>Sordariales</taxon>
        <taxon>Lasiosphaeriaceae</taxon>
        <taxon>Lasiosphaeria</taxon>
    </lineage>
</organism>
<accession>A0AAJ0MGR8</accession>
<dbReference type="EMBL" id="JAUIQD010000003">
    <property type="protein sequence ID" value="KAK3357987.1"/>
    <property type="molecule type" value="Genomic_DNA"/>
</dbReference>
<proteinExistence type="predicted"/>
<feature type="region of interest" description="Disordered" evidence="1">
    <location>
        <begin position="45"/>
        <end position="70"/>
    </location>
</feature>